<evidence type="ECO:0000313" key="1">
    <source>
        <dbReference type="EMBL" id="CAG8762200.1"/>
    </source>
</evidence>
<proteinExistence type="predicted"/>
<dbReference type="OrthoDB" id="2401357at2759"/>
<evidence type="ECO:0000313" key="2">
    <source>
        <dbReference type="Proteomes" id="UP000789396"/>
    </source>
</evidence>
<sequence length="124" mass="14311">MSFPYDSRQSRFTSFPNFQKFINAKTVVCKCGTTISLGKDYQVSNFQRYSQSLNDLKYVNYIISSSASFGGGKKPKIVAKELFSEKFLENASFTRKKLSNKEQKEFERALESEATWRLDKETLT</sequence>
<name>A0A9N9J4F8_9GLOM</name>
<dbReference type="Proteomes" id="UP000789396">
    <property type="component" value="Unassembled WGS sequence"/>
</dbReference>
<accession>A0A9N9J4F8</accession>
<organism evidence="1 2">
    <name type="scientific">Racocetra fulgida</name>
    <dbReference type="NCBI Taxonomy" id="60492"/>
    <lineage>
        <taxon>Eukaryota</taxon>
        <taxon>Fungi</taxon>
        <taxon>Fungi incertae sedis</taxon>
        <taxon>Mucoromycota</taxon>
        <taxon>Glomeromycotina</taxon>
        <taxon>Glomeromycetes</taxon>
        <taxon>Diversisporales</taxon>
        <taxon>Gigasporaceae</taxon>
        <taxon>Racocetra</taxon>
    </lineage>
</organism>
<gene>
    <name evidence="1" type="ORF">RFULGI_LOCUS14394</name>
</gene>
<comment type="caution">
    <text evidence="1">The sequence shown here is derived from an EMBL/GenBank/DDBJ whole genome shotgun (WGS) entry which is preliminary data.</text>
</comment>
<dbReference type="AlphaFoldDB" id="A0A9N9J4F8"/>
<dbReference type="EMBL" id="CAJVPZ010041676">
    <property type="protein sequence ID" value="CAG8762200.1"/>
    <property type="molecule type" value="Genomic_DNA"/>
</dbReference>
<feature type="non-terminal residue" evidence="1">
    <location>
        <position position="124"/>
    </location>
</feature>
<reference evidence="1" key="1">
    <citation type="submission" date="2021-06" db="EMBL/GenBank/DDBJ databases">
        <authorList>
            <person name="Kallberg Y."/>
            <person name="Tangrot J."/>
            <person name="Rosling A."/>
        </authorList>
    </citation>
    <scope>NUCLEOTIDE SEQUENCE</scope>
    <source>
        <strain evidence="1">IN212</strain>
    </source>
</reference>
<keyword evidence="2" id="KW-1185">Reference proteome</keyword>
<protein>
    <submittedName>
        <fullName evidence="1">17202_t:CDS:1</fullName>
    </submittedName>
</protein>